<sequence length="134" mass="14291">MFSGIARSVALRSSRVGIPRAAVTPITLSHTHRYASGFGSSEQAQLLEKLSKAPKAIEIIKQLSQVMHDKGVEPGSNPSASTLWSLASDEKVKELSQELNNELKEAGIDAKEMVGDIMPGSDGENGDKGSENDK</sequence>
<gene>
    <name evidence="2" type="ORF">E3P86_02196</name>
</gene>
<dbReference type="Proteomes" id="UP000310689">
    <property type="component" value="Unassembled WGS sequence"/>
</dbReference>
<comment type="caution">
    <text evidence="2">The sequence shown here is derived from an EMBL/GenBank/DDBJ whole genome shotgun (WGS) entry which is preliminary data.</text>
</comment>
<dbReference type="EMBL" id="SPOI01000102">
    <property type="protein sequence ID" value="TIB37395.1"/>
    <property type="molecule type" value="Genomic_DNA"/>
</dbReference>
<accession>A0A4T0JBA8</accession>
<name>A0A4T0JBA8_WALIC</name>
<evidence type="ECO:0000313" key="2">
    <source>
        <dbReference type="EMBL" id="TIB37395.1"/>
    </source>
</evidence>
<proteinExistence type="predicted"/>
<organism evidence="2 3">
    <name type="scientific">Wallemia ichthyophaga</name>
    <dbReference type="NCBI Taxonomy" id="245174"/>
    <lineage>
        <taxon>Eukaryota</taxon>
        <taxon>Fungi</taxon>
        <taxon>Dikarya</taxon>
        <taxon>Basidiomycota</taxon>
        <taxon>Wallemiomycotina</taxon>
        <taxon>Wallemiomycetes</taxon>
        <taxon>Wallemiales</taxon>
        <taxon>Wallemiaceae</taxon>
        <taxon>Wallemia</taxon>
    </lineage>
</organism>
<feature type="compositionally biased region" description="Basic and acidic residues" evidence="1">
    <location>
        <begin position="125"/>
        <end position="134"/>
    </location>
</feature>
<dbReference type="AlphaFoldDB" id="A0A4T0JBA8"/>
<evidence type="ECO:0000256" key="1">
    <source>
        <dbReference type="SAM" id="MobiDB-lite"/>
    </source>
</evidence>
<reference evidence="2 3" key="1">
    <citation type="submission" date="2019-03" db="EMBL/GenBank/DDBJ databases">
        <title>Sequencing 23 genomes of Wallemia ichthyophaga.</title>
        <authorList>
            <person name="Gostincar C."/>
        </authorList>
    </citation>
    <scope>NUCLEOTIDE SEQUENCE [LARGE SCALE GENOMIC DNA]</scope>
    <source>
        <strain evidence="2 3">EXF-6200</strain>
    </source>
</reference>
<protein>
    <submittedName>
        <fullName evidence="2">Uncharacterized protein</fullName>
    </submittedName>
</protein>
<feature type="region of interest" description="Disordered" evidence="1">
    <location>
        <begin position="106"/>
        <end position="134"/>
    </location>
</feature>
<evidence type="ECO:0000313" key="3">
    <source>
        <dbReference type="Proteomes" id="UP000310689"/>
    </source>
</evidence>